<dbReference type="Proteomes" id="UP000464624">
    <property type="component" value="Chromosome"/>
</dbReference>
<dbReference type="Gene3D" id="2.40.10.10">
    <property type="entry name" value="Trypsin-like serine proteases"/>
    <property type="match status" value="2"/>
</dbReference>
<accession>A0AAD1H107</accession>
<gene>
    <name evidence="1" type="ORF">MYXE_25930</name>
</gene>
<organism evidence="1 2">
    <name type="scientific">Mycobacterium xenopi</name>
    <dbReference type="NCBI Taxonomy" id="1789"/>
    <lineage>
        <taxon>Bacteria</taxon>
        <taxon>Bacillati</taxon>
        <taxon>Actinomycetota</taxon>
        <taxon>Actinomycetes</taxon>
        <taxon>Mycobacteriales</taxon>
        <taxon>Mycobacteriaceae</taxon>
        <taxon>Mycobacterium</taxon>
    </lineage>
</organism>
<proteinExistence type="predicted"/>
<dbReference type="RefSeq" id="WP_003921776.1">
    <property type="nucleotide sequence ID" value="NZ_AP022314.1"/>
</dbReference>
<reference evidence="1 2" key="1">
    <citation type="submission" date="2019-12" db="EMBL/GenBank/DDBJ databases">
        <title>Complete genome sequence of Mycolicibacterium xenopi str. JCM15661T.</title>
        <authorList>
            <person name="Yoshida M."/>
            <person name="Fukano H."/>
            <person name="Asakura T."/>
            <person name="Hoshino Y."/>
        </authorList>
    </citation>
    <scope>NUCLEOTIDE SEQUENCE [LARGE SCALE GENOMIC DNA]</scope>
    <source>
        <strain evidence="1 2">JCM 15661T</strain>
    </source>
</reference>
<evidence type="ECO:0008006" key="3">
    <source>
        <dbReference type="Google" id="ProtNLM"/>
    </source>
</evidence>
<name>A0AAD1H107_MYCXE</name>
<sequence>MVRRAALSAFAVTVTAMALSVWPVPVVARADPLLVFPGMEIHQDTHLCTLGYVDPALRVAFTAGHCHGHGPVTNKDGNVIGNQATFRNNTPNGSTVAADQQIADYEAIVLADDVTANNVLPGGRVLGSDPGLVVRPGEPVCHFGVVTGESCGTVEQVNNGWFTMSDSIVSQNGDSGGPVYVTPNSGSALIVGMFNSRWGQFPAAVSWVSASQQVREDVGVATMGSKQPSFVPKI</sequence>
<dbReference type="SUPFAM" id="SSF50494">
    <property type="entry name" value="Trypsin-like serine proteases"/>
    <property type="match status" value="1"/>
</dbReference>
<dbReference type="AlphaFoldDB" id="A0AAD1H107"/>
<dbReference type="EMBL" id="AP022314">
    <property type="protein sequence ID" value="BBU22803.1"/>
    <property type="molecule type" value="Genomic_DNA"/>
</dbReference>
<dbReference type="InterPro" id="IPR043504">
    <property type="entry name" value="Peptidase_S1_PA_chymotrypsin"/>
</dbReference>
<evidence type="ECO:0000313" key="2">
    <source>
        <dbReference type="Proteomes" id="UP000464624"/>
    </source>
</evidence>
<evidence type="ECO:0000313" key="1">
    <source>
        <dbReference type="EMBL" id="BBU22803.1"/>
    </source>
</evidence>
<dbReference type="InterPro" id="IPR009003">
    <property type="entry name" value="Peptidase_S1_PA"/>
</dbReference>
<protein>
    <recommendedName>
        <fullName evidence="3">Trypsin domain-containing protein</fullName>
    </recommendedName>
</protein>
<dbReference type="KEGG" id="mxe:MYXE_25930"/>